<evidence type="ECO:0008006" key="4">
    <source>
        <dbReference type="Google" id="ProtNLM"/>
    </source>
</evidence>
<dbReference type="EMBL" id="CAACVG010013261">
    <property type="protein sequence ID" value="VEN61629.1"/>
    <property type="molecule type" value="Genomic_DNA"/>
</dbReference>
<feature type="transmembrane region" description="Helical" evidence="1">
    <location>
        <begin position="37"/>
        <end position="55"/>
    </location>
</feature>
<sequence length="148" mass="17260">MLATCICYQAVEMQNDYVNKTVFYSLMRPAWCIGLSWILYSSYYGYGGVVNWFLGRPIFQVGGKLSYSMYLVHGIVIAHYVMMLRVRAYFSEYIEFYQWCAYLMISVFVAFLWTLAFESPMITVEKFIFGEIAKKAQKPEGRKDTNTA</sequence>
<evidence type="ECO:0000313" key="3">
    <source>
        <dbReference type="Proteomes" id="UP000410492"/>
    </source>
</evidence>
<gene>
    <name evidence="2" type="ORF">CALMAC_LOCUS18976</name>
</gene>
<feature type="transmembrane region" description="Helical" evidence="1">
    <location>
        <begin position="96"/>
        <end position="117"/>
    </location>
</feature>
<reference evidence="2 3" key="1">
    <citation type="submission" date="2019-01" db="EMBL/GenBank/DDBJ databases">
        <authorList>
            <person name="Sayadi A."/>
        </authorList>
    </citation>
    <scope>NUCLEOTIDE SEQUENCE [LARGE SCALE GENOMIC DNA]</scope>
</reference>
<dbReference type="OrthoDB" id="118951at2759"/>
<evidence type="ECO:0000313" key="2">
    <source>
        <dbReference type="EMBL" id="VEN61629.1"/>
    </source>
</evidence>
<dbReference type="PANTHER" id="PTHR11161:SF0">
    <property type="entry name" value="O-ACYLTRANSFERASE LIKE PROTEIN"/>
    <property type="match status" value="1"/>
</dbReference>
<proteinExistence type="predicted"/>
<dbReference type="Proteomes" id="UP000410492">
    <property type="component" value="Unassembled WGS sequence"/>
</dbReference>
<organism evidence="2 3">
    <name type="scientific">Callosobruchus maculatus</name>
    <name type="common">Southern cowpea weevil</name>
    <name type="synonym">Pulse bruchid</name>
    <dbReference type="NCBI Taxonomy" id="64391"/>
    <lineage>
        <taxon>Eukaryota</taxon>
        <taxon>Metazoa</taxon>
        <taxon>Ecdysozoa</taxon>
        <taxon>Arthropoda</taxon>
        <taxon>Hexapoda</taxon>
        <taxon>Insecta</taxon>
        <taxon>Pterygota</taxon>
        <taxon>Neoptera</taxon>
        <taxon>Endopterygota</taxon>
        <taxon>Coleoptera</taxon>
        <taxon>Polyphaga</taxon>
        <taxon>Cucujiformia</taxon>
        <taxon>Chrysomeloidea</taxon>
        <taxon>Chrysomelidae</taxon>
        <taxon>Bruchinae</taxon>
        <taxon>Bruchini</taxon>
        <taxon>Callosobruchus</taxon>
    </lineage>
</organism>
<keyword evidence="1" id="KW-1133">Transmembrane helix</keyword>
<name>A0A653DNS3_CALMS</name>
<keyword evidence="1" id="KW-0812">Transmembrane</keyword>
<keyword evidence="1" id="KW-0472">Membrane</keyword>
<protein>
    <recommendedName>
        <fullName evidence="4">Acyltransferase 3 domain-containing protein</fullName>
    </recommendedName>
</protein>
<keyword evidence="3" id="KW-1185">Reference proteome</keyword>
<dbReference type="InterPro" id="IPR052728">
    <property type="entry name" value="O2_lipid_transport_reg"/>
</dbReference>
<evidence type="ECO:0000256" key="1">
    <source>
        <dbReference type="SAM" id="Phobius"/>
    </source>
</evidence>
<dbReference type="PANTHER" id="PTHR11161">
    <property type="entry name" value="O-ACYLTRANSFERASE"/>
    <property type="match status" value="1"/>
</dbReference>
<accession>A0A653DNS3</accession>
<dbReference type="AlphaFoldDB" id="A0A653DNS3"/>
<feature type="transmembrane region" description="Helical" evidence="1">
    <location>
        <begin position="67"/>
        <end position="90"/>
    </location>
</feature>